<accession>A0A1T4JU02</accession>
<organism evidence="2 3">
    <name type="scientific">Sediminibacterium ginsengisoli</name>
    <dbReference type="NCBI Taxonomy" id="413434"/>
    <lineage>
        <taxon>Bacteria</taxon>
        <taxon>Pseudomonadati</taxon>
        <taxon>Bacteroidota</taxon>
        <taxon>Chitinophagia</taxon>
        <taxon>Chitinophagales</taxon>
        <taxon>Chitinophagaceae</taxon>
        <taxon>Sediminibacterium</taxon>
    </lineage>
</organism>
<feature type="transmembrane region" description="Helical" evidence="1">
    <location>
        <begin position="1206"/>
        <end position="1225"/>
    </location>
</feature>
<protein>
    <submittedName>
        <fullName evidence="2">Uncharacterized protein</fullName>
    </submittedName>
</protein>
<dbReference type="RefSeq" id="WP_078829539.1">
    <property type="nucleotide sequence ID" value="NZ_FUWH01000001.1"/>
</dbReference>
<gene>
    <name evidence="2" type="ORF">SAMN04488132_101187</name>
</gene>
<reference evidence="2 3" key="1">
    <citation type="submission" date="2017-02" db="EMBL/GenBank/DDBJ databases">
        <authorList>
            <person name="Peterson S.W."/>
        </authorList>
    </citation>
    <scope>NUCLEOTIDE SEQUENCE [LARGE SCALE GENOMIC DNA]</scope>
    <source>
        <strain evidence="2 3">DSM 22335</strain>
    </source>
</reference>
<keyword evidence="1" id="KW-0472">Membrane</keyword>
<dbReference type="OrthoDB" id="2482758at2"/>
<sequence>MNQEPNVSKINLASKEKLQLTIGNDIVDYIESSRAFGLESMSDSDRIGKYQRRVISLPNRKGNISTPMVLSIGNHNQLSLVCYNGPADGWIQYTLSDNEQFKKYGGDTPEVTAVDAFHSDEEGITIAVAVKEENSPLRSRIFVCNNINSSKADWDEINWKNYGTRSDADVTIDALRIMNKNGEKTIILSGNSKKEGPVMYLMNASATRPTFNKAIAFEASLQLNDIRKFEAGVAPVGGAGLFVLGAEKNKTKLSYRPFPEFDPDDDESTIDVTTGNLVACPEQAHVIDIGRVQEDEDGDYGTNIYFGGDGIHMLPYDQVSKHLRGKLVTIAAPGKLPKINDLIVTEEADGDTTIWALTAADELYMFYKKAGDKNWNEVLVEKEIAEIAVAEGDKHLTASLIIVNKQNQSLFLMRDEITGSWTETPLTLKDEEKSRKITCFSTTARLLDADGLPVQFRDLTISASILSQLIINGRSVFVGPGKSFTTSTDLNGAVTIYDKAHNYLPAFYRIAVDGVNEVIDVNPASTLMEKMQGVTDTDLKKATVPNESGHTVSMLPKELTKPNAAASLSSIAEALRQVSAYGNNTNTGIPGIWKAKASAPFSSFLAADVESNISSDGYLWAVRSGNEGLQALIPGSFALSYKTVLPDNNISDFFRNASDLLAEGWTIALKQVKEGAKKAFHLICEIGGKIKAFVIKRLEQIGSFFESMFNEIKVGFEKVVSWAKMVFDWQDIIRVRDAFVQFFDQGLVGLGKKVVKLREPIISVIDDMIEKVQDLKGPEYEKAKLAGIEQDKKEDPANKLKNDPDKESASDKMMGNSIFATIQKEFQKVMDNIVTIEGKNPLETLITALKKFAAKTATKSFDAIMLIYDAIKKDLGVIIEGRLQKLSDISFSTIFEIIKVVGLNSITGVLATAKILIYELFELLGQIIQAVRELGLLRIRFPFIEKIYKFFTDEDADISFRIIDAVMLMVAIPATVMYKMFFKSSPVKEGHTLAPAYGKLSLQNSSWISVKNMKALATLAMPAYGIYTAITDTFYSIKEMAGGATSVVTKKPDPFYEPVTLFEKAKDGFTKGKDFLKGKYDSLSSIIVPILGFGGLIFEISTTLMDDKVSTNLGDYLCWTLGGMAVFCRWTYCFNEGTPSGEALKGIEGFFFGVSAIIRGINFVFFTKNTGKKATLKFTRTFFSEVSKVTSAISFLKLAKNPKAKLALCGVTLVISIAVFIPASIEAFSE</sequence>
<keyword evidence="1" id="KW-1133">Transmembrane helix</keyword>
<feature type="transmembrane region" description="Helical" evidence="1">
    <location>
        <begin position="958"/>
        <end position="978"/>
    </location>
</feature>
<evidence type="ECO:0000313" key="3">
    <source>
        <dbReference type="Proteomes" id="UP000190888"/>
    </source>
</evidence>
<name>A0A1T4JU02_9BACT</name>
<proteinExistence type="predicted"/>
<dbReference type="EMBL" id="FUWH01000001">
    <property type="protein sequence ID" value="SJZ33638.1"/>
    <property type="molecule type" value="Genomic_DNA"/>
</dbReference>
<evidence type="ECO:0000313" key="2">
    <source>
        <dbReference type="EMBL" id="SJZ33638.1"/>
    </source>
</evidence>
<dbReference type="AlphaFoldDB" id="A0A1T4JU02"/>
<feature type="transmembrane region" description="Helical" evidence="1">
    <location>
        <begin position="1083"/>
        <end position="1105"/>
    </location>
</feature>
<keyword evidence="1" id="KW-0812">Transmembrane</keyword>
<evidence type="ECO:0000256" key="1">
    <source>
        <dbReference type="SAM" id="Phobius"/>
    </source>
</evidence>
<keyword evidence="3" id="KW-1185">Reference proteome</keyword>
<feature type="transmembrane region" description="Helical" evidence="1">
    <location>
        <begin position="1149"/>
        <end position="1167"/>
    </location>
</feature>
<dbReference type="Proteomes" id="UP000190888">
    <property type="component" value="Unassembled WGS sequence"/>
</dbReference>